<feature type="domain" description="Acyl-CoA dehydrogenase/oxidase C-terminal" evidence="8">
    <location>
        <begin position="295"/>
        <end position="445"/>
    </location>
</feature>
<sequence>MIGTPCHRHPILSLDSSLKRATWHLIEPHFTPFGKETLEKVIDFVENECIPAESIYHAQISSDPQKRWSTVPTIMEDLKSKARSRGLWNLFLSKAHYPELGVPLTNLEYAVMAEVMGHAIRIAPESMNCSAPDTGNMEVLARYGTTHQKEKWLKPLMNGHTRSSFAMTEPAVASSDATNIQTSIAFDRKRLVTPLQQIVINGRKWWISGAGDPRNAVHLVMGKSDTSAPKHSQQSIAIVPPDTPGVKLIRPMQVFGYDELITRYFLFKNSAPEGHFEILYEDVRVPIENLVYDWGKGFEIVQSRLGPGRIHHCMRSIGIAERAISLMLLRVTDPRKMTFGKQLYQHGATAKEIAYSRIELDGIRLLVYSAAHQIDLFKAKAAMKSIGMAKAQVPKVVNGIIDRAIQVHGGEGVSQDQPLAAMFAAVRTLRMADGPDEVHEAQVAQTELKRVPLLRQQAATRVEAEKALRVKYRIGGSKL</sequence>
<evidence type="ECO:0000313" key="12">
    <source>
        <dbReference type="Proteomes" id="UP000037035"/>
    </source>
</evidence>
<dbReference type="Pfam" id="PF02771">
    <property type="entry name" value="Acyl-CoA_dh_N"/>
    <property type="match status" value="1"/>
</dbReference>
<reference evidence="11 12" key="1">
    <citation type="submission" date="2015-08" db="EMBL/GenBank/DDBJ databases">
        <title>Next Generation Sequencing and Analysis of the Genome of Puccinia sorghi L Schw, the Causal Agent of Maize Common Rust.</title>
        <authorList>
            <person name="Rochi L."/>
            <person name="Burguener G."/>
            <person name="Darino M."/>
            <person name="Turjanski A."/>
            <person name="Kreff E."/>
            <person name="Dieguez M.J."/>
            <person name="Sacco F."/>
        </authorList>
    </citation>
    <scope>NUCLEOTIDE SEQUENCE [LARGE SCALE GENOMIC DNA]</scope>
    <source>
        <strain evidence="11 12">RO10H11247</strain>
    </source>
</reference>
<feature type="domain" description="Acyl-CoA oxidase/dehydrogenase middle" evidence="9">
    <location>
        <begin position="164"/>
        <end position="269"/>
    </location>
</feature>
<keyword evidence="12" id="KW-1185">Reference proteome</keyword>
<keyword evidence="5 7" id="KW-0274">FAD</keyword>
<gene>
    <name evidence="11" type="ORF">VP01_514g5</name>
</gene>
<dbReference type="AlphaFoldDB" id="A0A0L6UMY5"/>
<dbReference type="GO" id="GO:0005737">
    <property type="term" value="C:cytoplasm"/>
    <property type="evidence" value="ECO:0007669"/>
    <property type="project" value="TreeGrafter"/>
</dbReference>
<keyword evidence="6 7" id="KW-0560">Oxidoreductase</keyword>
<comment type="cofactor">
    <cofactor evidence="1 7">
        <name>FAD</name>
        <dbReference type="ChEBI" id="CHEBI:57692"/>
    </cofactor>
</comment>
<dbReference type="GO" id="GO:0033539">
    <property type="term" value="P:fatty acid beta-oxidation using acyl-CoA dehydrogenase"/>
    <property type="evidence" value="ECO:0007669"/>
    <property type="project" value="TreeGrafter"/>
</dbReference>
<dbReference type="InterPro" id="IPR009075">
    <property type="entry name" value="AcylCo_DH/oxidase_C"/>
</dbReference>
<comment type="caution">
    <text evidence="11">The sequence shown here is derived from an EMBL/GenBank/DDBJ whole genome shotgun (WGS) entry which is preliminary data.</text>
</comment>
<protein>
    <submittedName>
        <fullName evidence="11">Acyl-CoA dehydrogenase</fullName>
    </submittedName>
</protein>
<dbReference type="OrthoDB" id="434771at2759"/>
<dbReference type="InterPro" id="IPR036250">
    <property type="entry name" value="AcylCo_DH-like_C"/>
</dbReference>
<accession>A0A0L6UMY5</accession>
<dbReference type="GO" id="GO:0050660">
    <property type="term" value="F:flavin adenine dinucleotide binding"/>
    <property type="evidence" value="ECO:0007669"/>
    <property type="project" value="InterPro"/>
</dbReference>
<comment type="subunit">
    <text evidence="3">Homodimer.</text>
</comment>
<evidence type="ECO:0000313" key="11">
    <source>
        <dbReference type="EMBL" id="KNZ49210.1"/>
    </source>
</evidence>
<organism evidence="11 12">
    <name type="scientific">Puccinia sorghi</name>
    <dbReference type="NCBI Taxonomy" id="27349"/>
    <lineage>
        <taxon>Eukaryota</taxon>
        <taxon>Fungi</taxon>
        <taxon>Dikarya</taxon>
        <taxon>Basidiomycota</taxon>
        <taxon>Pucciniomycotina</taxon>
        <taxon>Pucciniomycetes</taxon>
        <taxon>Pucciniales</taxon>
        <taxon>Pucciniaceae</taxon>
        <taxon>Puccinia</taxon>
    </lineage>
</organism>
<dbReference type="InterPro" id="IPR006091">
    <property type="entry name" value="Acyl-CoA_Oxase/DH_mid-dom"/>
</dbReference>
<dbReference type="SUPFAM" id="SSF47203">
    <property type="entry name" value="Acyl-CoA dehydrogenase C-terminal domain-like"/>
    <property type="match status" value="1"/>
</dbReference>
<evidence type="ECO:0000259" key="9">
    <source>
        <dbReference type="Pfam" id="PF02770"/>
    </source>
</evidence>
<evidence type="ECO:0000256" key="7">
    <source>
        <dbReference type="RuleBase" id="RU362125"/>
    </source>
</evidence>
<dbReference type="InterPro" id="IPR009100">
    <property type="entry name" value="AcylCoA_DH/oxidase_NM_dom_sf"/>
</dbReference>
<dbReference type="PANTHER" id="PTHR48083">
    <property type="entry name" value="MEDIUM-CHAIN SPECIFIC ACYL-COA DEHYDROGENASE, MITOCHONDRIAL-RELATED"/>
    <property type="match status" value="1"/>
</dbReference>
<proteinExistence type="inferred from homology"/>
<evidence type="ECO:0000256" key="2">
    <source>
        <dbReference type="ARBA" id="ARBA00009347"/>
    </source>
</evidence>
<evidence type="ECO:0000256" key="6">
    <source>
        <dbReference type="ARBA" id="ARBA00023002"/>
    </source>
</evidence>
<dbReference type="SUPFAM" id="SSF56645">
    <property type="entry name" value="Acyl-CoA dehydrogenase NM domain-like"/>
    <property type="match status" value="1"/>
</dbReference>
<dbReference type="PANTHER" id="PTHR48083:SF13">
    <property type="entry name" value="ACYL-COA DEHYDROGENASE FAMILY MEMBER 11"/>
    <property type="match status" value="1"/>
</dbReference>
<name>A0A0L6UMY5_9BASI</name>
<dbReference type="Pfam" id="PF02770">
    <property type="entry name" value="Acyl-CoA_dh_M"/>
    <property type="match status" value="1"/>
</dbReference>
<dbReference type="VEuPathDB" id="FungiDB:VP01_514g5"/>
<keyword evidence="4 7" id="KW-0285">Flavoprotein</keyword>
<dbReference type="STRING" id="27349.A0A0L6UMY5"/>
<evidence type="ECO:0000256" key="1">
    <source>
        <dbReference type="ARBA" id="ARBA00001974"/>
    </source>
</evidence>
<dbReference type="InterPro" id="IPR013786">
    <property type="entry name" value="AcylCoA_DH/ox_N"/>
</dbReference>
<dbReference type="Gene3D" id="1.10.540.10">
    <property type="entry name" value="Acyl-CoA dehydrogenase/oxidase, N-terminal domain"/>
    <property type="match status" value="1"/>
</dbReference>
<dbReference type="GO" id="GO:0003995">
    <property type="term" value="F:acyl-CoA dehydrogenase activity"/>
    <property type="evidence" value="ECO:0007669"/>
    <property type="project" value="TreeGrafter"/>
</dbReference>
<evidence type="ECO:0000259" key="8">
    <source>
        <dbReference type="Pfam" id="PF00441"/>
    </source>
</evidence>
<evidence type="ECO:0000256" key="5">
    <source>
        <dbReference type="ARBA" id="ARBA00022827"/>
    </source>
</evidence>
<dbReference type="Gene3D" id="2.40.110.10">
    <property type="entry name" value="Butyryl-CoA Dehydrogenase, subunit A, domain 2"/>
    <property type="match status" value="1"/>
</dbReference>
<evidence type="ECO:0000259" key="10">
    <source>
        <dbReference type="Pfam" id="PF02771"/>
    </source>
</evidence>
<feature type="domain" description="Acyl-CoA dehydrogenase/oxidase N-terminal" evidence="10">
    <location>
        <begin position="38"/>
        <end position="159"/>
    </location>
</feature>
<dbReference type="Pfam" id="PF00441">
    <property type="entry name" value="Acyl-CoA_dh_1"/>
    <property type="match status" value="1"/>
</dbReference>
<dbReference type="Gene3D" id="1.20.140.10">
    <property type="entry name" value="Butyryl-CoA Dehydrogenase, subunit A, domain 3"/>
    <property type="match status" value="1"/>
</dbReference>
<evidence type="ECO:0000256" key="4">
    <source>
        <dbReference type="ARBA" id="ARBA00022630"/>
    </source>
</evidence>
<dbReference type="EMBL" id="LAVV01010331">
    <property type="protein sequence ID" value="KNZ49210.1"/>
    <property type="molecule type" value="Genomic_DNA"/>
</dbReference>
<dbReference type="InterPro" id="IPR046373">
    <property type="entry name" value="Acyl-CoA_Oxase/DH_mid-dom_sf"/>
</dbReference>
<comment type="similarity">
    <text evidence="2 7">Belongs to the acyl-CoA dehydrogenase family.</text>
</comment>
<dbReference type="InterPro" id="IPR050741">
    <property type="entry name" value="Acyl-CoA_dehydrogenase"/>
</dbReference>
<evidence type="ECO:0000256" key="3">
    <source>
        <dbReference type="ARBA" id="ARBA00011738"/>
    </source>
</evidence>
<dbReference type="Proteomes" id="UP000037035">
    <property type="component" value="Unassembled WGS sequence"/>
</dbReference>
<dbReference type="InterPro" id="IPR037069">
    <property type="entry name" value="AcylCoA_DH/ox_N_sf"/>
</dbReference>